<dbReference type="GO" id="GO:0004674">
    <property type="term" value="F:protein serine/threonine kinase activity"/>
    <property type="evidence" value="ECO:0007669"/>
    <property type="project" value="TreeGrafter"/>
</dbReference>
<protein>
    <submittedName>
        <fullName evidence="6">Serine/threonine-protein kinase HipA</fullName>
    </submittedName>
</protein>
<dbReference type="EMBL" id="FNJL01000021">
    <property type="protein sequence ID" value="SDP69087.1"/>
    <property type="molecule type" value="Genomic_DNA"/>
</dbReference>
<dbReference type="GO" id="GO:0005829">
    <property type="term" value="C:cytosol"/>
    <property type="evidence" value="ECO:0007669"/>
    <property type="project" value="TreeGrafter"/>
</dbReference>
<sequence>MGRRSHKRSLDLWMNGAFVGTWHLSPNAPDTLQYDTAWTRSEQGRALSLSLPFTPGNAPHRGPQVRTYFENLLPDSRDIRERIARRYRTGTTDAFDLLAEVGRDCVGALEILPAGRASAGIVPLRAEPLSESQVAQILRGTTATNILGMVGSDDGFRISIAGAQEKTALLHHDGQWHLPRASTPTTHILKLPLGLIGGLRIDMRDSVENEWLCSLILREFGLPVAVCELLQFEDMKALAVERFDRAWWNSPAGDRRLVRLPQEDMCQATGTHPDARYEADGGPGMDRILDLLAGSVTREHDRRTFFQAQVLFWMLCATDGHAKNFSLHQRPGGRYQLTPLYDVLSAWPVLGEGPGKLSPFKARMAMAVRSKNAHWKMRDILRRNWLALGARHGIVTDDGREVAFILDDLAARTPQVIAAVRAKLPMEFPEQLAGSILDGLQNAAHRLASQDGAP</sequence>
<keyword evidence="2" id="KW-0808">Transferase</keyword>
<dbReference type="NCBIfam" id="TIGR03071">
    <property type="entry name" value="couple_hipA"/>
    <property type="match status" value="1"/>
</dbReference>
<dbReference type="InterPro" id="IPR012893">
    <property type="entry name" value="HipA-like_C"/>
</dbReference>
<evidence type="ECO:0000256" key="2">
    <source>
        <dbReference type="ARBA" id="ARBA00022679"/>
    </source>
</evidence>
<reference evidence="7" key="1">
    <citation type="submission" date="2016-10" db="EMBL/GenBank/DDBJ databases">
        <authorList>
            <person name="Varghese N."/>
            <person name="Submissions S."/>
        </authorList>
    </citation>
    <scope>NUCLEOTIDE SEQUENCE [LARGE SCALE GENOMIC DNA]</scope>
    <source>
        <strain evidence="7">DSM 17101</strain>
    </source>
</reference>
<dbReference type="AlphaFoldDB" id="A0A1H0US98"/>
<comment type="similarity">
    <text evidence="1">Belongs to the HipA Ser/Thr kinase family.</text>
</comment>
<evidence type="ECO:0000256" key="1">
    <source>
        <dbReference type="ARBA" id="ARBA00010164"/>
    </source>
</evidence>
<keyword evidence="7" id="KW-1185">Reference proteome</keyword>
<dbReference type="PANTHER" id="PTHR37419:SF1">
    <property type="entry name" value="SERINE_THREONINE-PROTEIN KINASE TOXIN HIPA"/>
    <property type="match status" value="1"/>
</dbReference>
<dbReference type="RefSeq" id="WP_167361283.1">
    <property type="nucleotide sequence ID" value="NZ_FNJL01000021.1"/>
</dbReference>
<proteinExistence type="inferred from homology"/>
<name>A0A1H0US98_9BURK</name>
<keyword evidence="3 6" id="KW-0418">Kinase</keyword>
<feature type="domain" description="HipA N-terminal subdomain 1" evidence="5">
    <location>
        <begin position="10"/>
        <end position="111"/>
    </location>
</feature>
<evidence type="ECO:0000259" key="4">
    <source>
        <dbReference type="Pfam" id="PF07804"/>
    </source>
</evidence>
<dbReference type="InterPro" id="IPR017508">
    <property type="entry name" value="HipA_N1"/>
</dbReference>
<gene>
    <name evidence="6" type="ORF">SAMN04489708_12177</name>
</gene>
<dbReference type="PANTHER" id="PTHR37419">
    <property type="entry name" value="SERINE/THREONINE-PROTEIN KINASE TOXIN HIPA"/>
    <property type="match status" value="1"/>
</dbReference>
<dbReference type="Proteomes" id="UP000199317">
    <property type="component" value="Unassembled WGS sequence"/>
</dbReference>
<accession>A0A1H0US98</accession>
<evidence type="ECO:0000259" key="5">
    <source>
        <dbReference type="Pfam" id="PF13657"/>
    </source>
</evidence>
<dbReference type="Pfam" id="PF13657">
    <property type="entry name" value="Couple_hipA"/>
    <property type="match status" value="1"/>
</dbReference>
<dbReference type="Pfam" id="PF07804">
    <property type="entry name" value="HipA_C"/>
    <property type="match status" value="1"/>
</dbReference>
<evidence type="ECO:0000256" key="3">
    <source>
        <dbReference type="ARBA" id="ARBA00022777"/>
    </source>
</evidence>
<organism evidence="6 7">
    <name type="scientific">Paracidovorax cattleyae</name>
    <dbReference type="NCBI Taxonomy" id="80868"/>
    <lineage>
        <taxon>Bacteria</taxon>
        <taxon>Pseudomonadati</taxon>
        <taxon>Pseudomonadota</taxon>
        <taxon>Betaproteobacteria</taxon>
        <taxon>Burkholderiales</taxon>
        <taxon>Comamonadaceae</taxon>
        <taxon>Paracidovorax</taxon>
    </lineage>
</organism>
<feature type="domain" description="HipA-like C-terminal" evidence="4">
    <location>
        <begin position="158"/>
        <end position="415"/>
    </location>
</feature>
<dbReference type="InterPro" id="IPR052028">
    <property type="entry name" value="HipA_Ser/Thr_kinase"/>
</dbReference>
<evidence type="ECO:0000313" key="7">
    <source>
        <dbReference type="Proteomes" id="UP000199317"/>
    </source>
</evidence>
<evidence type="ECO:0000313" key="6">
    <source>
        <dbReference type="EMBL" id="SDP69087.1"/>
    </source>
</evidence>
<dbReference type="CDD" id="cd17808">
    <property type="entry name" value="HipA_Ec_like"/>
    <property type="match status" value="1"/>
</dbReference>